<organism evidence="2 3">
    <name type="scientific">Exophiala dermatitidis</name>
    <name type="common">Black yeast-like fungus</name>
    <name type="synonym">Wangiella dermatitidis</name>
    <dbReference type="NCBI Taxonomy" id="5970"/>
    <lineage>
        <taxon>Eukaryota</taxon>
        <taxon>Fungi</taxon>
        <taxon>Dikarya</taxon>
        <taxon>Ascomycota</taxon>
        <taxon>Pezizomycotina</taxon>
        <taxon>Eurotiomycetes</taxon>
        <taxon>Chaetothyriomycetidae</taxon>
        <taxon>Chaetothyriales</taxon>
        <taxon>Herpotrichiellaceae</taxon>
        <taxon>Exophiala</taxon>
    </lineage>
</organism>
<protein>
    <submittedName>
        <fullName evidence="2">Uncharacterized protein</fullName>
    </submittedName>
</protein>
<reference evidence="2" key="1">
    <citation type="submission" date="2023-01" db="EMBL/GenBank/DDBJ databases">
        <title>Exophiala dermititidis isolated from Cystic Fibrosis Patient.</title>
        <authorList>
            <person name="Kurbessoian T."/>
            <person name="Crocker A."/>
            <person name="Murante D."/>
            <person name="Hogan D.A."/>
            <person name="Stajich J.E."/>
        </authorList>
    </citation>
    <scope>NUCLEOTIDE SEQUENCE</scope>
    <source>
        <strain evidence="2">Ex8</strain>
    </source>
</reference>
<evidence type="ECO:0000256" key="1">
    <source>
        <dbReference type="SAM" id="MobiDB-lite"/>
    </source>
</evidence>
<accession>A0AAN6EWG5</accession>
<sequence>MPPKRKTATGRKTKKSSAASNPPLRRNASSSDVDMDASSDSMMESGSESGNGNGLDHKSMAVDAKQRKAQKQQRLEEDFESKARAIKDQLEGLIKNHRQKCMQTQDGQLAKLLSLAQKKANIERQIKEQAEELAYAYETMREEFRAVLQGMVGDVDESIKALNALEEKARQN</sequence>
<feature type="compositionally biased region" description="Basic and acidic residues" evidence="1">
    <location>
        <begin position="55"/>
        <end position="66"/>
    </location>
</feature>
<evidence type="ECO:0000313" key="3">
    <source>
        <dbReference type="Proteomes" id="UP001161757"/>
    </source>
</evidence>
<feature type="region of interest" description="Disordered" evidence="1">
    <location>
        <begin position="1"/>
        <end position="81"/>
    </location>
</feature>
<dbReference type="Proteomes" id="UP001161757">
    <property type="component" value="Unassembled WGS sequence"/>
</dbReference>
<feature type="compositionally biased region" description="Low complexity" evidence="1">
    <location>
        <begin position="27"/>
        <end position="50"/>
    </location>
</feature>
<proteinExistence type="predicted"/>
<name>A0AAN6EWG5_EXODE</name>
<evidence type="ECO:0000313" key="2">
    <source>
        <dbReference type="EMBL" id="KAJ8992019.1"/>
    </source>
</evidence>
<comment type="caution">
    <text evidence="2">The sequence shown here is derived from an EMBL/GenBank/DDBJ whole genome shotgun (WGS) entry which is preliminary data.</text>
</comment>
<feature type="compositionally biased region" description="Basic residues" evidence="1">
    <location>
        <begin position="1"/>
        <end position="15"/>
    </location>
</feature>
<gene>
    <name evidence="2" type="ORF">HRR80_003917</name>
</gene>
<dbReference type="EMBL" id="JAJGCB010000006">
    <property type="protein sequence ID" value="KAJ8992019.1"/>
    <property type="molecule type" value="Genomic_DNA"/>
</dbReference>
<dbReference type="AlphaFoldDB" id="A0AAN6EWG5"/>